<sequence length="821" mass="88185">MEALNRNDWQAVQRLFEQLVDLPPDMQAQRLAKAPQSAGIVETTHRLLLAARGDGILDGAPPSLAPPLPAGESAPANFGSLAPGQAIGGFTVERPIGRGGLGEVYLAYRTGADFDQRVALKLLRVDAAERAESFARERRLLARLDHPGIARLIDAGVAPDGRPYIAMDYVDGQPIDAWCTAHGADLDTRLDLFRTVCDALAYAHGNLVVHRDIKPSNILIDAGGKPRLLDFGIGKLLDDSAALPATTQAMLTPDYAAPEQLGGEEATVATDVYALGVLLYELVSGRSPWRGGKASVPMMIRRVLYEDPELPSRAAARGEAPVPARRIAGDLDAIVLKAMRRDPAQRYRSVSALAEDIARHQQYLPVHARDGSTRYMLGRFLRRYRWGVAATAAVLAALLVGAGGIAWQARETAVERDLAVAEARRSEAINRMLTVMVRDTAEDANSENVTVKQMLDQTATRLAASLDTSSKSADLIVTLFDLYVNLEDTAGADALIQKALARGVGRGDPVATAQLRMRAAAAAGGLGRTEEIGPNIDAAEPVFRADPAHFRRELVEIALARAQLWRRTGRLEDAIALLIRTLPDADIVYAENHRDLLTTYNNLLVYMAEANQLDAMPAIFDRAEAVIRRTGQEASMQGLTIAQLKAVRLLKLDQPAAAERIVTRVAAQRRATFGRSAGLAVDLLQLGRARLALGKYADAKAVLAEARPMAAQYLSPRAAPTLIIAAGLIEAQAESGDIAGARRTIAETQPLIDALPKPGLPQAIFARAKAVTLLRQGRLAEARQETDRAAALFEAEGAAGASYLKSFPALRARLGTSLSHA</sequence>
<keyword evidence="5" id="KW-0472">Membrane</keyword>
<dbReference type="AlphaFoldDB" id="A0AA86L6G3"/>
<feature type="transmembrane region" description="Helical" evidence="5">
    <location>
        <begin position="384"/>
        <end position="407"/>
    </location>
</feature>
<evidence type="ECO:0000256" key="1">
    <source>
        <dbReference type="ARBA" id="ARBA00022679"/>
    </source>
</evidence>
<dbReference type="Gene3D" id="3.30.200.20">
    <property type="entry name" value="Phosphorylase Kinase, domain 1"/>
    <property type="match status" value="1"/>
</dbReference>
<dbReference type="GO" id="GO:0004674">
    <property type="term" value="F:protein serine/threonine kinase activity"/>
    <property type="evidence" value="ECO:0007669"/>
    <property type="project" value="UniProtKB-KW"/>
</dbReference>
<evidence type="ECO:0000313" key="7">
    <source>
        <dbReference type="EMBL" id="AMG76465.1"/>
    </source>
</evidence>
<dbReference type="InterPro" id="IPR011990">
    <property type="entry name" value="TPR-like_helical_dom_sf"/>
</dbReference>
<keyword evidence="1 7" id="KW-0808">Transferase</keyword>
<dbReference type="EC" id="2.7.11.1" evidence="7"/>
<dbReference type="CDD" id="cd14014">
    <property type="entry name" value="STKc_PknB_like"/>
    <property type="match status" value="1"/>
</dbReference>
<dbReference type="EMBL" id="CP012199">
    <property type="protein sequence ID" value="AMG76465.1"/>
    <property type="molecule type" value="Genomic_DNA"/>
</dbReference>
<dbReference type="KEGG" id="sgi:SGRAN_4138"/>
<keyword evidence="8" id="KW-1185">Reference proteome</keyword>
<reference evidence="7 8" key="1">
    <citation type="journal article" date="2016" name="BMC Genomics">
        <title>Genomic analysis of the nitrate-respiring Sphingopyxis granuli (formerly Sphingomonas macrogoltabida) strain TFA.</title>
        <authorList>
            <person name="Garcia-Romero I."/>
            <person name="Perez-Pulido A.J."/>
            <person name="Gonzalez-Flores Y.E."/>
            <person name="Reyes-Ramirez F."/>
            <person name="Santero E."/>
            <person name="Floriano B."/>
        </authorList>
    </citation>
    <scope>NUCLEOTIDE SEQUENCE [LARGE SCALE GENOMIC DNA]</scope>
    <source>
        <strain evidence="7 8">TFA</strain>
    </source>
</reference>
<dbReference type="InterPro" id="IPR000719">
    <property type="entry name" value="Prot_kinase_dom"/>
</dbReference>
<dbReference type="PROSITE" id="PS00108">
    <property type="entry name" value="PROTEIN_KINASE_ST"/>
    <property type="match status" value="1"/>
</dbReference>
<dbReference type="InterPro" id="IPR011009">
    <property type="entry name" value="Kinase-like_dom_sf"/>
</dbReference>
<evidence type="ECO:0000313" key="8">
    <source>
        <dbReference type="Proteomes" id="UP000058599"/>
    </source>
</evidence>
<dbReference type="RefSeq" id="WP_067186570.1">
    <property type="nucleotide sequence ID" value="NZ_CP012199.1"/>
</dbReference>
<keyword evidence="2" id="KW-0547">Nucleotide-binding</keyword>
<dbReference type="Gene3D" id="1.25.40.10">
    <property type="entry name" value="Tetratricopeptide repeat domain"/>
    <property type="match status" value="1"/>
</dbReference>
<keyword evidence="4" id="KW-0067">ATP-binding</keyword>
<keyword evidence="5" id="KW-0812">Transmembrane</keyword>
<gene>
    <name evidence="7" type="primary">pknD</name>
    <name evidence="7" type="ORF">SGRAN_4138</name>
</gene>
<keyword evidence="5" id="KW-1133">Transmembrane helix</keyword>
<feature type="domain" description="Protein kinase" evidence="6">
    <location>
        <begin position="90"/>
        <end position="364"/>
    </location>
</feature>
<dbReference type="Gene3D" id="1.10.510.10">
    <property type="entry name" value="Transferase(Phosphotransferase) domain 1"/>
    <property type="match status" value="1"/>
</dbReference>
<dbReference type="PANTHER" id="PTHR43289:SF34">
    <property type="entry name" value="SERINE_THREONINE-PROTEIN KINASE YBDM-RELATED"/>
    <property type="match status" value="1"/>
</dbReference>
<keyword evidence="7" id="KW-0723">Serine/threonine-protein kinase</keyword>
<dbReference type="GO" id="GO:0005524">
    <property type="term" value="F:ATP binding"/>
    <property type="evidence" value="ECO:0007669"/>
    <property type="project" value="UniProtKB-KW"/>
</dbReference>
<evidence type="ECO:0000256" key="3">
    <source>
        <dbReference type="ARBA" id="ARBA00022777"/>
    </source>
</evidence>
<dbReference type="SMART" id="SM00220">
    <property type="entry name" value="S_TKc"/>
    <property type="match status" value="1"/>
</dbReference>
<dbReference type="Proteomes" id="UP000058599">
    <property type="component" value="Chromosome"/>
</dbReference>
<evidence type="ECO:0000256" key="5">
    <source>
        <dbReference type="SAM" id="Phobius"/>
    </source>
</evidence>
<organism evidence="7 8">
    <name type="scientific">Sphingopyxis granuli</name>
    <dbReference type="NCBI Taxonomy" id="267128"/>
    <lineage>
        <taxon>Bacteria</taxon>
        <taxon>Pseudomonadati</taxon>
        <taxon>Pseudomonadota</taxon>
        <taxon>Alphaproteobacteria</taxon>
        <taxon>Sphingomonadales</taxon>
        <taxon>Sphingomonadaceae</taxon>
        <taxon>Sphingopyxis</taxon>
    </lineage>
</organism>
<keyword evidence="3 7" id="KW-0418">Kinase</keyword>
<dbReference type="Pfam" id="PF00069">
    <property type="entry name" value="Pkinase"/>
    <property type="match status" value="1"/>
</dbReference>
<dbReference type="InterPro" id="IPR008271">
    <property type="entry name" value="Ser/Thr_kinase_AS"/>
</dbReference>
<accession>A0AA86L6G3</accession>
<evidence type="ECO:0000256" key="4">
    <source>
        <dbReference type="ARBA" id="ARBA00022840"/>
    </source>
</evidence>
<protein>
    <submittedName>
        <fullName evidence="7">Serine/threonine protein kinase</fullName>
        <ecNumber evidence="7">2.7.11.1</ecNumber>
    </submittedName>
</protein>
<evidence type="ECO:0000259" key="6">
    <source>
        <dbReference type="PROSITE" id="PS50011"/>
    </source>
</evidence>
<evidence type="ECO:0000256" key="2">
    <source>
        <dbReference type="ARBA" id="ARBA00022741"/>
    </source>
</evidence>
<dbReference type="PROSITE" id="PS50011">
    <property type="entry name" value="PROTEIN_KINASE_DOM"/>
    <property type="match status" value="1"/>
</dbReference>
<dbReference type="PANTHER" id="PTHR43289">
    <property type="entry name" value="MITOGEN-ACTIVATED PROTEIN KINASE KINASE KINASE 20-RELATED"/>
    <property type="match status" value="1"/>
</dbReference>
<dbReference type="SUPFAM" id="SSF56112">
    <property type="entry name" value="Protein kinase-like (PK-like)"/>
    <property type="match status" value="1"/>
</dbReference>
<proteinExistence type="predicted"/>
<name>A0AA86L6G3_9SPHN</name>